<sequence>MKPMVEFCASNMHHGTDKLMKKLEENPDYEVIEYGCLGNCGECYLAPFGMVNGQIVSADTVEELETKIMDEIEEEQALREALDRLIDDM</sequence>
<dbReference type="EMBL" id="CP048209">
    <property type="protein sequence ID" value="QHT63816.1"/>
    <property type="molecule type" value="Genomic_DNA"/>
</dbReference>
<dbReference type="KEGG" id="plyc:GXP70_08725"/>
<protein>
    <submittedName>
        <fullName evidence="2">YuzB family protein</fullName>
    </submittedName>
</protein>
<keyword evidence="3" id="KW-1185">Reference proteome</keyword>
<accession>A0A6C0G7V8</accession>
<evidence type="ECO:0000313" key="3">
    <source>
        <dbReference type="Proteomes" id="UP000476064"/>
    </source>
</evidence>
<dbReference type="Proteomes" id="UP000476064">
    <property type="component" value="Chromosome"/>
</dbReference>
<feature type="coiled-coil region" evidence="1">
    <location>
        <begin position="61"/>
        <end position="88"/>
    </location>
</feature>
<gene>
    <name evidence="2" type="ORF">GXP70_08725</name>
</gene>
<dbReference type="InterPro" id="IPR009910">
    <property type="entry name" value="DUF1450"/>
</dbReference>
<dbReference type="NCBIfam" id="NF010190">
    <property type="entry name" value="PRK13669.1"/>
    <property type="match status" value="1"/>
</dbReference>
<evidence type="ECO:0000256" key="1">
    <source>
        <dbReference type="SAM" id="Coils"/>
    </source>
</evidence>
<dbReference type="AlphaFoldDB" id="A0A6C0G7V8"/>
<organism evidence="2 3">
    <name type="scientific">Paenibacillus lycopersici</name>
    <dbReference type="NCBI Taxonomy" id="2704462"/>
    <lineage>
        <taxon>Bacteria</taxon>
        <taxon>Bacillati</taxon>
        <taxon>Bacillota</taxon>
        <taxon>Bacilli</taxon>
        <taxon>Bacillales</taxon>
        <taxon>Paenibacillaceae</taxon>
        <taxon>Paenibacillus</taxon>
    </lineage>
</organism>
<dbReference type="Pfam" id="PF07293">
    <property type="entry name" value="DUF1450"/>
    <property type="match status" value="1"/>
</dbReference>
<name>A0A6C0G7V8_9BACL</name>
<proteinExistence type="predicted"/>
<reference evidence="2 3" key="1">
    <citation type="submission" date="2020-01" db="EMBL/GenBank/DDBJ databases">
        <title>Paenibacillus sp. nov., isolated from tomato rhizosphere.</title>
        <authorList>
            <person name="Weon H.-Y."/>
            <person name="Lee S.A."/>
        </authorList>
    </citation>
    <scope>NUCLEOTIDE SEQUENCE [LARGE SCALE GENOMIC DNA]</scope>
    <source>
        <strain evidence="2 3">12200R-189</strain>
    </source>
</reference>
<keyword evidence="1" id="KW-0175">Coiled coil</keyword>
<dbReference type="RefSeq" id="WP_162360375.1">
    <property type="nucleotide sequence ID" value="NZ_CP048209.1"/>
</dbReference>
<evidence type="ECO:0000313" key="2">
    <source>
        <dbReference type="EMBL" id="QHT63816.1"/>
    </source>
</evidence>